<feature type="modified residue" description="N6-(pyridoxal phosphate)lysine" evidence="4">
    <location>
        <position position="190"/>
    </location>
</feature>
<comment type="caution">
    <text evidence="7">The sequence shown here is derived from an EMBL/GenBank/DDBJ whole genome shotgun (WGS) entry which is preliminary data.</text>
</comment>
<evidence type="ECO:0000256" key="5">
    <source>
        <dbReference type="RuleBase" id="RU004508"/>
    </source>
</evidence>
<dbReference type="PANTHER" id="PTHR30244:SF36">
    <property type="entry name" value="3-OXO-GLUCOSE-6-PHOSPHATE:GLUTAMATE AMINOTRANSFERASE"/>
    <property type="match status" value="1"/>
</dbReference>
<evidence type="ECO:0000256" key="3">
    <source>
        <dbReference type="PIRSR" id="PIRSR000390-1"/>
    </source>
</evidence>
<dbReference type="PIRSF" id="PIRSF000390">
    <property type="entry name" value="PLP_StrS"/>
    <property type="match status" value="1"/>
</dbReference>
<dbReference type="InterPro" id="IPR015422">
    <property type="entry name" value="PyrdxlP-dep_Trfase_small"/>
</dbReference>
<dbReference type="Gene3D" id="3.40.640.10">
    <property type="entry name" value="Type I PLP-dependent aspartate aminotransferase-like (Major domain)"/>
    <property type="match status" value="1"/>
</dbReference>
<dbReference type="GO" id="GO:0030170">
    <property type="term" value="F:pyridoxal phosphate binding"/>
    <property type="evidence" value="ECO:0007669"/>
    <property type="project" value="TreeGrafter"/>
</dbReference>
<dbReference type="Gene3D" id="3.90.1150.10">
    <property type="entry name" value="Aspartate Aminotransferase, domain 1"/>
    <property type="match status" value="1"/>
</dbReference>
<comment type="similarity">
    <text evidence="2 5">Belongs to the DegT/DnrJ/EryC1 family.</text>
</comment>
<sequence length="381" mass="41968">MSDFVRVPAEGTRRRLDFLKSKILSLTSDVINSGEYISGTKVAALEKYLKSKWGRNSVTTNSGNSALQLALLAAGVTPGDEVIVPALTHISTAYAVSAVGAIPSFVDIDPHTLTIDLQAVRNAIREETVAVIAVHLYGQMVDMQPLMELASESRLKVIEDVAHAHGAKYKENYAGCIGDFGCFSMYLGKKLGGLEDGGFITVSNPEDVLQLKSLRDPGKVVLNKYIHQEFGFRARMGEFTAAVIGLELEFLEDWNCCHQEIAARYNAAFASLPFQTPTVKDECSRTFYKYVILLDSVQERLALENRLEALGIQTENLFSRTIPEQPVYALGLPCRVEPLTVAKELAGRLLSLPIYPELEEREVDAVINATHQAYKKVLVVD</sequence>
<dbReference type="GO" id="GO:0000271">
    <property type="term" value="P:polysaccharide biosynthetic process"/>
    <property type="evidence" value="ECO:0007669"/>
    <property type="project" value="TreeGrafter"/>
</dbReference>
<feature type="active site" description="Proton acceptor" evidence="3">
    <location>
        <position position="190"/>
    </location>
</feature>
<dbReference type="InterPro" id="IPR015424">
    <property type="entry name" value="PyrdxlP-dep_Trfase"/>
</dbReference>
<evidence type="ECO:0000313" key="6">
    <source>
        <dbReference type="EMBL" id="KST66395.1"/>
    </source>
</evidence>
<proteinExistence type="inferred from homology"/>
<dbReference type="EMBL" id="LMTZ01000095">
    <property type="protein sequence ID" value="KST66716.1"/>
    <property type="molecule type" value="Genomic_DNA"/>
</dbReference>
<evidence type="ECO:0000256" key="2">
    <source>
        <dbReference type="ARBA" id="ARBA00037999"/>
    </source>
</evidence>
<dbReference type="Proteomes" id="UP000053372">
    <property type="component" value="Unassembled WGS sequence"/>
</dbReference>
<evidence type="ECO:0000313" key="8">
    <source>
        <dbReference type="Proteomes" id="UP000053372"/>
    </source>
</evidence>
<evidence type="ECO:0008006" key="9">
    <source>
        <dbReference type="Google" id="ProtNLM"/>
    </source>
</evidence>
<evidence type="ECO:0000256" key="1">
    <source>
        <dbReference type="ARBA" id="ARBA00022898"/>
    </source>
</evidence>
<dbReference type="InterPro" id="IPR015421">
    <property type="entry name" value="PyrdxlP-dep_Trfase_major"/>
</dbReference>
<accession>A0A0V7ZQ17</accession>
<keyword evidence="1 4" id="KW-0663">Pyridoxal phosphate</keyword>
<keyword evidence="8" id="KW-1185">Reference proteome</keyword>
<dbReference type="PANTHER" id="PTHR30244">
    <property type="entry name" value="TRANSAMINASE"/>
    <property type="match status" value="1"/>
</dbReference>
<dbReference type="CDD" id="cd00616">
    <property type="entry name" value="AHBA_syn"/>
    <property type="match status" value="1"/>
</dbReference>
<evidence type="ECO:0000256" key="4">
    <source>
        <dbReference type="PIRSR" id="PIRSR000390-2"/>
    </source>
</evidence>
<dbReference type="RefSeq" id="WP_027846261.1">
    <property type="nucleotide sequence ID" value="NZ_LMTZ01000095.1"/>
</dbReference>
<dbReference type="AlphaFoldDB" id="A0A0V7ZQ17"/>
<dbReference type="GO" id="GO:0008483">
    <property type="term" value="F:transaminase activity"/>
    <property type="evidence" value="ECO:0007669"/>
    <property type="project" value="TreeGrafter"/>
</dbReference>
<name>A0A0V7ZQ17_9CYAN</name>
<reference evidence="7 8" key="1">
    <citation type="journal article" date="2015" name="Genome Announc.">
        <title>Draft Genome of the Euendolithic (true boring) Cyanobacterium Mastigocoleus testarum strain BC008.</title>
        <authorList>
            <person name="Guida B.S."/>
            <person name="Garcia-Pichel F."/>
        </authorList>
    </citation>
    <scope>NUCLEOTIDE SEQUENCE [LARGE SCALE GENOMIC DNA]</scope>
    <source>
        <strain evidence="7 8">BC008</strain>
    </source>
</reference>
<dbReference type="OrthoDB" id="441150at2"/>
<protein>
    <recommendedName>
        <fullName evidence="9">Erythromycin biosynthesis sensory transduction protein eryC1</fullName>
    </recommendedName>
</protein>
<gene>
    <name evidence="6" type="ORF">BC008_25840</name>
    <name evidence="7" type="ORF">BC008_26365</name>
</gene>
<dbReference type="InterPro" id="IPR000653">
    <property type="entry name" value="DegT/StrS_aminotransferase"/>
</dbReference>
<organism evidence="7 8">
    <name type="scientific">Mastigocoleus testarum BC008</name>
    <dbReference type="NCBI Taxonomy" id="371196"/>
    <lineage>
        <taxon>Bacteria</taxon>
        <taxon>Bacillati</taxon>
        <taxon>Cyanobacteriota</taxon>
        <taxon>Cyanophyceae</taxon>
        <taxon>Nostocales</taxon>
        <taxon>Hapalosiphonaceae</taxon>
        <taxon>Mastigocoleus</taxon>
    </lineage>
</organism>
<dbReference type="SUPFAM" id="SSF53383">
    <property type="entry name" value="PLP-dependent transferases"/>
    <property type="match status" value="1"/>
</dbReference>
<evidence type="ECO:0000313" key="7">
    <source>
        <dbReference type="EMBL" id="KST66716.1"/>
    </source>
</evidence>
<dbReference type="EMBL" id="LMTZ01000097">
    <property type="protein sequence ID" value="KST66395.1"/>
    <property type="molecule type" value="Genomic_DNA"/>
</dbReference>
<dbReference type="Pfam" id="PF01041">
    <property type="entry name" value="DegT_DnrJ_EryC1"/>
    <property type="match status" value="1"/>
</dbReference>